<dbReference type="Proteomes" id="UP000028824">
    <property type="component" value="Unassembled WGS sequence"/>
</dbReference>
<dbReference type="EMBL" id="JFZB01000007">
    <property type="protein sequence ID" value="KFI28173.1"/>
    <property type="molecule type" value="Genomic_DNA"/>
</dbReference>
<comment type="caution">
    <text evidence="1">The sequence shown here is derived from an EMBL/GenBank/DDBJ whole genome shotgun (WGS) entry which is preliminary data.</text>
</comment>
<dbReference type="RefSeq" id="WP_036636221.1">
    <property type="nucleotide sequence ID" value="NZ_JFZB01000007.1"/>
</dbReference>
<organism evidence="1 2">
    <name type="scientific">Paenirhodobacter enshiensis</name>
    <dbReference type="NCBI Taxonomy" id="1105367"/>
    <lineage>
        <taxon>Bacteria</taxon>
        <taxon>Pseudomonadati</taxon>
        <taxon>Pseudomonadota</taxon>
        <taxon>Alphaproteobacteria</taxon>
        <taxon>Rhodobacterales</taxon>
        <taxon>Rhodobacter group</taxon>
        <taxon>Paenirhodobacter</taxon>
    </lineage>
</organism>
<sequence length="65" mass="7322">MNVYFELPRNVQMLVYAMTHVARNAESAEDRAFAARMVDASYEPGWRPSAAEVQRMTDLDRGASA</sequence>
<reference evidence="1 2" key="1">
    <citation type="submission" date="2014-03" db="EMBL/GenBank/DDBJ databases">
        <title>Genome of Paenirhodobacter enshiensis DW2-9.</title>
        <authorList>
            <person name="Wang D."/>
            <person name="Wang G."/>
        </authorList>
    </citation>
    <scope>NUCLEOTIDE SEQUENCE [LARGE SCALE GENOMIC DNA]</scope>
    <source>
        <strain evidence="1 2">DW2-9</strain>
    </source>
</reference>
<keyword evidence="2" id="KW-1185">Reference proteome</keyword>
<dbReference type="AlphaFoldDB" id="A0A086Y1M3"/>
<accession>A0A086Y1M3</accession>
<name>A0A086Y1M3_9RHOB</name>
<proteinExistence type="predicted"/>
<evidence type="ECO:0000313" key="2">
    <source>
        <dbReference type="Proteomes" id="UP000028824"/>
    </source>
</evidence>
<protein>
    <submittedName>
        <fullName evidence="1">Uncharacterized protein</fullName>
    </submittedName>
</protein>
<gene>
    <name evidence="1" type="ORF">CG50_14890</name>
</gene>
<evidence type="ECO:0000313" key="1">
    <source>
        <dbReference type="EMBL" id="KFI28173.1"/>
    </source>
</evidence>